<dbReference type="PROSITE" id="PS51348">
    <property type="entry name" value="GLYCOSYL_HYDROL_F22_2"/>
    <property type="match status" value="1"/>
</dbReference>
<gene>
    <name evidence="6" type="primary">LOC100076093</name>
</gene>
<evidence type="ECO:0000313" key="7">
    <source>
        <dbReference type="Proteomes" id="UP000002279"/>
    </source>
</evidence>
<organism evidence="6 7">
    <name type="scientific">Ornithorhynchus anatinus</name>
    <name type="common">Duckbill platypus</name>
    <dbReference type="NCBI Taxonomy" id="9258"/>
    <lineage>
        <taxon>Eukaryota</taxon>
        <taxon>Metazoa</taxon>
        <taxon>Chordata</taxon>
        <taxon>Craniata</taxon>
        <taxon>Vertebrata</taxon>
        <taxon>Euteleostomi</taxon>
        <taxon>Mammalia</taxon>
        <taxon>Monotremata</taxon>
        <taxon>Ornithorhynchidae</taxon>
        <taxon>Ornithorhynchus</taxon>
    </lineage>
</organism>
<keyword evidence="3" id="KW-1015">Disulfide bond</keyword>
<name>A0A6I8P8R1_ORNAN</name>
<keyword evidence="2" id="KW-0494">Milk protein</keyword>
<dbReference type="SMART" id="SM00263">
    <property type="entry name" value="LYZ1"/>
    <property type="match status" value="1"/>
</dbReference>
<dbReference type="AlphaFoldDB" id="A0A6I8P8R1"/>
<dbReference type="FunFam" id="1.10.530.10:FF:000001">
    <property type="entry name" value="Lysozyme C"/>
    <property type="match status" value="1"/>
</dbReference>
<dbReference type="InterPro" id="IPR001916">
    <property type="entry name" value="Glyco_hydro_22"/>
</dbReference>
<dbReference type="SUPFAM" id="SSF53955">
    <property type="entry name" value="Lysozyme-like"/>
    <property type="match status" value="1"/>
</dbReference>
<dbReference type="GO" id="GO:0003796">
    <property type="term" value="F:lysozyme activity"/>
    <property type="evidence" value="ECO:0007669"/>
    <property type="project" value="InterPro"/>
</dbReference>
<dbReference type="Pfam" id="PF00062">
    <property type="entry name" value="Lys"/>
    <property type="match status" value="1"/>
</dbReference>
<proteinExistence type="inferred from homology"/>
<reference evidence="6" key="2">
    <citation type="submission" date="2025-09" db="UniProtKB">
        <authorList>
            <consortium name="Ensembl"/>
        </authorList>
    </citation>
    <scope>IDENTIFICATION</scope>
    <source>
        <strain evidence="6">Glennie</strain>
    </source>
</reference>
<dbReference type="PANTHER" id="PTHR11407:SF62">
    <property type="entry name" value="LYSOZYME-LIKE PROTEIN 1-RELATED"/>
    <property type="match status" value="1"/>
</dbReference>
<dbReference type="Ensembl" id="ENSOANT00000053674.1">
    <property type="protein sequence ID" value="ENSOANP00000050294.1"/>
    <property type="gene ID" value="ENSOANG00000006043.3"/>
</dbReference>
<evidence type="ECO:0000256" key="1">
    <source>
        <dbReference type="ARBA" id="ARBA00010859"/>
    </source>
</evidence>
<dbReference type="Gene3D" id="1.10.530.10">
    <property type="match status" value="1"/>
</dbReference>
<feature type="domain" description="Glycosyl hydrolases family 22 (GH22)" evidence="5">
    <location>
        <begin position="98"/>
        <end position="116"/>
    </location>
</feature>
<dbReference type="Proteomes" id="UP000002279">
    <property type="component" value="Unplaced"/>
</dbReference>
<evidence type="ECO:0000256" key="4">
    <source>
        <dbReference type="RuleBase" id="RU004440"/>
    </source>
</evidence>
<accession>A0A6I8P8R1</accession>
<dbReference type="PRINTS" id="PR00137">
    <property type="entry name" value="LYSOZYME"/>
</dbReference>
<dbReference type="GeneTree" id="ENSGT00940000159227"/>
<evidence type="ECO:0000256" key="3">
    <source>
        <dbReference type="ARBA" id="ARBA00023157"/>
    </source>
</evidence>
<evidence type="ECO:0000256" key="2">
    <source>
        <dbReference type="ARBA" id="ARBA00022743"/>
    </source>
</evidence>
<evidence type="ECO:0000313" key="6">
    <source>
        <dbReference type="Ensembl" id="ENSOANP00000050294.1"/>
    </source>
</evidence>
<comment type="similarity">
    <text evidence="1 4">Belongs to the glycosyl hydrolase 22 family.</text>
</comment>
<reference evidence="6" key="1">
    <citation type="submission" date="2025-08" db="UniProtKB">
        <authorList>
            <consortium name="Ensembl"/>
        </authorList>
    </citation>
    <scope>IDENTIFICATION</scope>
    <source>
        <strain evidence="6">Glennie</strain>
    </source>
</reference>
<dbReference type="CDD" id="cd16897">
    <property type="entry name" value="LYZ_C"/>
    <property type="match status" value="1"/>
</dbReference>
<dbReference type="InterPro" id="IPR000974">
    <property type="entry name" value="Glyco_hydro_22_lys"/>
</dbReference>
<dbReference type="InterPro" id="IPR019799">
    <property type="entry name" value="Glyco_hydro_22_CS"/>
</dbReference>
<dbReference type="PRINTS" id="PR00135">
    <property type="entry name" value="LYZLACT"/>
</dbReference>
<dbReference type="InterPro" id="IPR023346">
    <property type="entry name" value="Lysozyme-like_dom_sf"/>
</dbReference>
<dbReference type="PROSITE" id="PS00128">
    <property type="entry name" value="GLYCOSYL_HYDROL_F22_1"/>
    <property type="match status" value="1"/>
</dbReference>
<dbReference type="Bgee" id="ENSOANG00000006043">
    <property type="expression patterns" value="Expressed in testis and 2 other cell types or tissues"/>
</dbReference>
<protein>
    <recommendedName>
        <fullName evidence="5">Glycosyl hydrolases family 22 (GH22) domain-containing protein</fullName>
    </recommendedName>
</protein>
<sequence>MQTAIFRDFSLVAEPEVGFPLALRFPVHHSWARLQRSLCSIHCLGVTRPRGLCVAYYESGFDTEAQNTLEDGSTAYGIFQIDSRIWCKNDEEPSKNRCHISCSDLLNDDISDDIMCAKKIVKETESMDYWDSWKIHCEDKDLSEWIEGCNDN</sequence>
<evidence type="ECO:0000259" key="5">
    <source>
        <dbReference type="PROSITE" id="PS00128"/>
    </source>
</evidence>
<keyword evidence="7" id="KW-1185">Reference proteome</keyword>
<dbReference type="PANTHER" id="PTHR11407">
    <property type="entry name" value="LYSOZYME C"/>
    <property type="match status" value="1"/>
</dbReference>